<keyword evidence="3" id="KW-1185">Reference proteome</keyword>
<dbReference type="RefSeq" id="WP_116624434.1">
    <property type="nucleotide sequence ID" value="NZ_QURN01000009.1"/>
</dbReference>
<gene>
    <name evidence="2" type="ORF">DY251_12805</name>
</gene>
<accession>A0A371XD91</accession>
<evidence type="ECO:0000259" key="1">
    <source>
        <dbReference type="Pfam" id="PF06568"/>
    </source>
</evidence>
<protein>
    <submittedName>
        <fullName evidence="2">DUF1127 domain-containing protein</fullName>
    </submittedName>
</protein>
<sequence>MTTLDFDATSMRSVTREAVALRAAKWIASAYNSWQNRRAFYRLGELSDTELHDIGLTRGDLSVAVAVGSDPTRTLGAIASSRRELVEPFSAARV</sequence>
<dbReference type="Pfam" id="PF06568">
    <property type="entry name" value="YjiS-like"/>
    <property type="match status" value="1"/>
</dbReference>
<dbReference type="InterPro" id="IPR009506">
    <property type="entry name" value="YjiS-like"/>
</dbReference>
<proteinExistence type="predicted"/>
<dbReference type="AlphaFoldDB" id="A0A371XD91"/>
<dbReference type="Proteomes" id="UP000262379">
    <property type="component" value="Unassembled WGS sequence"/>
</dbReference>
<evidence type="ECO:0000313" key="3">
    <source>
        <dbReference type="Proteomes" id="UP000262379"/>
    </source>
</evidence>
<feature type="domain" description="YjiS-like" evidence="1">
    <location>
        <begin position="28"/>
        <end position="61"/>
    </location>
</feature>
<organism evidence="2 3">
    <name type="scientific">Mesorhizobium denitrificans</name>
    <dbReference type="NCBI Taxonomy" id="2294114"/>
    <lineage>
        <taxon>Bacteria</taxon>
        <taxon>Pseudomonadati</taxon>
        <taxon>Pseudomonadota</taxon>
        <taxon>Alphaproteobacteria</taxon>
        <taxon>Hyphomicrobiales</taxon>
        <taxon>Phyllobacteriaceae</taxon>
        <taxon>Mesorhizobium</taxon>
    </lineage>
</organism>
<evidence type="ECO:0000313" key="2">
    <source>
        <dbReference type="EMBL" id="RFC67182.1"/>
    </source>
</evidence>
<dbReference type="EMBL" id="QURN01000009">
    <property type="protein sequence ID" value="RFC67182.1"/>
    <property type="molecule type" value="Genomic_DNA"/>
</dbReference>
<comment type="caution">
    <text evidence="2">The sequence shown here is derived from an EMBL/GenBank/DDBJ whole genome shotgun (WGS) entry which is preliminary data.</text>
</comment>
<reference evidence="3" key="1">
    <citation type="submission" date="2018-08" db="EMBL/GenBank/DDBJ databases">
        <authorList>
            <person name="Im W.T."/>
        </authorList>
    </citation>
    <scope>NUCLEOTIDE SEQUENCE [LARGE SCALE GENOMIC DNA]</scope>
    <source>
        <strain evidence="3">LA-28</strain>
    </source>
</reference>
<name>A0A371XD91_9HYPH</name>